<feature type="compositionally biased region" description="Basic and acidic residues" evidence="6">
    <location>
        <begin position="7"/>
        <end position="22"/>
    </location>
</feature>
<feature type="transmembrane region" description="Helical" evidence="7">
    <location>
        <begin position="286"/>
        <end position="307"/>
    </location>
</feature>
<feature type="region of interest" description="Disordered" evidence="6">
    <location>
        <begin position="1"/>
        <end position="32"/>
    </location>
</feature>
<feature type="transmembrane region" description="Helical" evidence="7">
    <location>
        <begin position="464"/>
        <end position="483"/>
    </location>
</feature>
<feature type="transmembrane region" description="Helical" evidence="7">
    <location>
        <begin position="319"/>
        <end position="337"/>
    </location>
</feature>
<keyword evidence="5 7" id="KW-0472">Membrane</keyword>
<dbReference type="PROSITE" id="PS50850">
    <property type="entry name" value="MFS"/>
    <property type="match status" value="1"/>
</dbReference>
<dbReference type="GO" id="GO:0012505">
    <property type="term" value="C:endomembrane system"/>
    <property type="evidence" value="ECO:0007669"/>
    <property type="project" value="UniProtKB-SubCell"/>
</dbReference>
<dbReference type="AlphaFoldDB" id="A0A6J4MSD6"/>
<evidence type="ECO:0000256" key="5">
    <source>
        <dbReference type="ARBA" id="ARBA00023136"/>
    </source>
</evidence>
<dbReference type="PANTHER" id="PTHR23519:SF1">
    <property type="entry name" value="AUTOPHAGY-RELATED PROTEIN 22"/>
    <property type="match status" value="1"/>
</dbReference>
<dbReference type="InterPro" id="IPR024671">
    <property type="entry name" value="Atg22-like"/>
</dbReference>
<gene>
    <name evidence="9" type="ORF">AVDCRST_MAG90-3327</name>
</gene>
<evidence type="ECO:0000256" key="1">
    <source>
        <dbReference type="ARBA" id="ARBA00004127"/>
    </source>
</evidence>
<dbReference type="InterPro" id="IPR050495">
    <property type="entry name" value="ATG22/LtaA_families"/>
</dbReference>
<feature type="transmembrane region" description="Helical" evidence="7">
    <location>
        <begin position="396"/>
        <end position="418"/>
    </location>
</feature>
<feature type="transmembrane region" description="Helical" evidence="7">
    <location>
        <begin position="139"/>
        <end position="160"/>
    </location>
</feature>
<accession>A0A6J4MSD6</accession>
<evidence type="ECO:0000256" key="6">
    <source>
        <dbReference type="SAM" id="MobiDB-lite"/>
    </source>
</evidence>
<evidence type="ECO:0000259" key="8">
    <source>
        <dbReference type="PROSITE" id="PS50850"/>
    </source>
</evidence>
<dbReference type="InterPro" id="IPR036259">
    <property type="entry name" value="MFS_trans_sf"/>
</dbReference>
<keyword evidence="2" id="KW-0813">Transport</keyword>
<feature type="transmembrane region" description="Helical" evidence="7">
    <location>
        <begin position="229"/>
        <end position="248"/>
    </location>
</feature>
<feature type="transmembrane region" description="Helical" evidence="7">
    <location>
        <begin position="349"/>
        <end position="376"/>
    </location>
</feature>
<evidence type="ECO:0000313" key="9">
    <source>
        <dbReference type="EMBL" id="CAA9365356.1"/>
    </source>
</evidence>
<organism evidence="9">
    <name type="scientific">uncultured Microvirga sp</name>
    <dbReference type="NCBI Taxonomy" id="412392"/>
    <lineage>
        <taxon>Bacteria</taxon>
        <taxon>Pseudomonadati</taxon>
        <taxon>Pseudomonadota</taxon>
        <taxon>Alphaproteobacteria</taxon>
        <taxon>Hyphomicrobiales</taxon>
        <taxon>Methylobacteriaceae</taxon>
        <taxon>Microvirga</taxon>
        <taxon>environmental samples</taxon>
    </lineage>
</organism>
<dbReference type="PANTHER" id="PTHR23519">
    <property type="entry name" value="AUTOPHAGY-RELATED PROTEIN 22"/>
    <property type="match status" value="1"/>
</dbReference>
<protein>
    <submittedName>
        <fullName evidence="9">Uncharacterized MFS-type transporter</fullName>
    </submittedName>
</protein>
<keyword evidence="3 7" id="KW-0812">Transmembrane</keyword>
<dbReference type="InterPro" id="IPR020846">
    <property type="entry name" value="MFS_dom"/>
</dbReference>
<feature type="transmembrane region" description="Helical" evidence="7">
    <location>
        <begin position="181"/>
        <end position="202"/>
    </location>
</feature>
<evidence type="ECO:0000256" key="7">
    <source>
        <dbReference type="SAM" id="Phobius"/>
    </source>
</evidence>
<keyword evidence="4 7" id="KW-1133">Transmembrane helix</keyword>
<feature type="transmembrane region" description="Helical" evidence="7">
    <location>
        <begin position="430"/>
        <end position="452"/>
    </location>
</feature>
<evidence type="ECO:0000256" key="2">
    <source>
        <dbReference type="ARBA" id="ARBA00022448"/>
    </source>
</evidence>
<dbReference type="SUPFAM" id="SSF103473">
    <property type="entry name" value="MFS general substrate transporter"/>
    <property type="match status" value="1"/>
</dbReference>
<sequence length="489" mass="49700">MSSPASEAREGDPGASRSDRGRLPGPLRGSPGTTIPSRRLGIVGWILFDWAGQPFFTLITTFVFAPYFASALAPDPVRGQALWGYATAAAGLALAVLSPLLGSIADATGPKKPWIAGGALVAALASCALWFAAPGQPLAIPLALTAFAVGTVAIEAAAVFNNAMMPSLVPPERLGRLSGTAWAAGYAGGLVSLVLVLGFLAASPQTGKTFFGLDPLFGLDPASREGDRVVGPLSAVWLALFITPLFLLTPDIPPSGRRLRDAVESGLDRLRATLAEARRDGRVARFLLANMVYQDGLVALFAFGGIYGAGVFGWGPTELGLFGILLTLTGTLGAWAGGKLDDRFGARPVVLGALAALMLVCLGILSLGPAHVLFVIPTSSPTPGDGLYASVPEKAFVALGLVIGAVAGPLQASSRSLLARLVPPSEAGRYFGLLALSGKATSFLAPLLVAVATSAFGTQAAGPAVLIGFFAAGAILLAGVAGAKKISPA</sequence>
<feature type="transmembrane region" description="Helical" evidence="7">
    <location>
        <begin position="114"/>
        <end position="133"/>
    </location>
</feature>
<name>A0A6J4MSD6_9HYPH</name>
<evidence type="ECO:0000256" key="3">
    <source>
        <dbReference type="ARBA" id="ARBA00022692"/>
    </source>
</evidence>
<proteinExistence type="predicted"/>
<comment type="subcellular location">
    <subcellularLocation>
        <location evidence="1">Endomembrane system</location>
        <topology evidence="1">Multi-pass membrane protein</topology>
    </subcellularLocation>
</comment>
<feature type="domain" description="Major facilitator superfamily (MFS) profile" evidence="8">
    <location>
        <begin position="40"/>
        <end position="489"/>
    </location>
</feature>
<dbReference type="GO" id="GO:0022857">
    <property type="term" value="F:transmembrane transporter activity"/>
    <property type="evidence" value="ECO:0007669"/>
    <property type="project" value="InterPro"/>
</dbReference>
<reference evidence="9" key="1">
    <citation type="submission" date="2020-02" db="EMBL/GenBank/DDBJ databases">
        <authorList>
            <person name="Meier V. D."/>
        </authorList>
    </citation>
    <scope>NUCLEOTIDE SEQUENCE</scope>
    <source>
        <strain evidence="9">AVDCRST_MAG90</strain>
    </source>
</reference>
<dbReference type="Pfam" id="PF11700">
    <property type="entry name" value="ATG22"/>
    <property type="match status" value="1"/>
</dbReference>
<feature type="compositionally biased region" description="Low complexity" evidence="6">
    <location>
        <begin position="23"/>
        <end position="32"/>
    </location>
</feature>
<dbReference type="EMBL" id="CADCUC010000711">
    <property type="protein sequence ID" value="CAA9365356.1"/>
    <property type="molecule type" value="Genomic_DNA"/>
</dbReference>
<feature type="transmembrane region" description="Helical" evidence="7">
    <location>
        <begin position="47"/>
        <end position="69"/>
    </location>
</feature>
<dbReference type="Gene3D" id="1.20.1250.20">
    <property type="entry name" value="MFS general substrate transporter like domains"/>
    <property type="match status" value="1"/>
</dbReference>
<evidence type="ECO:0000256" key="4">
    <source>
        <dbReference type="ARBA" id="ARBA00022989"/>
    </source>
</evidence>
<feature type="transmembrane region" description="Helical" evidence="7">
    <location>
        <begin position="81"/>
        <end position="102"/>
    </location>
</feature>